<keyword evidence="1" id="KW-1133">Transmembrane helix</keyword>
<dbReference type="Pfam" id="PF08378">
    <property type="entry name" value="NERD"/>
    <property type="match status" value="1"/>
</dbReference>
<gene>
    <name evidence="3" type="ORF">GCM10023349_13520</name>
</gene>
<name>A0ABP8X4I7_9ACTN</name>
<dbReference type="RefSeq" id="WP_345520479.1">
    <property type="nucleotide sequence ID" value="NZ_BAABKM010000002.1"/>
</dbReference>
<keyword evidence="1" id="KW-0812">Transmembrane</keyword>
<comment type="caution">
    <text evidence="3">The sequence shown here is derived from an EMBL/GenBank/DDBJ whole genome shotgun (WGS) entry which is preliminary data.</text>
</comment>
<organism evidence="3 4">
    <name type="scientific">Nocardioides conyzicola</name>
    <dbReference type="NCBI Taxonomy" id="1651781"/>
    <lineage>
        <taxon>Bacteria</taxon>
        <taxon>Bacillati</taxon>
        <taxon>Actinomycetota</taxon>
        <taxon>Actinomycetes</taxon>
        <taxon>Propionibacteriales</taxon>
        <taxon>Nocardioidaceae</taxon>
        <taxon>Nocardioides</taxon>
    </lineage>
</organism>
<accession>A0ABP8X4I7</accession>
<dbReference type="Proteomes" id="UP001499974">
    <property type="component" value="Unassembled WGS sequence"/>
</dbReference>
<evidence type="ECO:0000256" key="1">
    <source>
        <dbReference type="SAM" id="Phobius"/>
    </source>
</evidence>
<evidence type="ECO:0000259" key="2">
    <source>
        <dbReference type="Pfam" id="PF08378"/>
    </source>
</evidence>
<protein>
    <recommendedName>
        <fullName evidence="2">NERD domain-containing protein</fullName>
    </recommendedName>
</protein>
<reference evidence="4" key="1">
    <citation type="journal article" date="2019" name="Int. J. Syst. Evol. Microbiol.">
        <title>The Global Catalogue of Microorganisms (GCM) 10K type strain sequencing project: providing services to taxonomists for standard genome sequencing and annotation.</title>
        <authorList>
            <consortium name="The Broad Institute Genomics Platform"/>
            <consortium name="The Broad Institute Genome Sequencing Center for Infectious Disease"/>
            <person name="Wu L."/>
            <person name="Ma J."/>
        </authorList>
    </citation>
    <scope>NUCLEOTIDE SEQUENCE [LARGE SCALE GENOMIC DNA]</scope>
    <source>
        <strain evidence="4">JCM 18531</strain>
    </source>
</reference>
<feature type="transmembrane region" description="Helical" evidence="1">
    <location>
        <begin position="160"/>
        <end position="178"/>
    </location>
</feature>
<evidence type="ECO:0000313" key="3">
    <source>
        <dbReference type="EMBL" id="GAA4698644.1"/>
    </source>
</evidence>
<keyword evidence="1" id="KW-0472">Membrane</keyword>
<sequence length="310" mass="32691">MTEAETQDETARALLALPSEWTVLEDVAWPGRKVADIDHVVVGPGGAFVVVSGRTGRSAVAAGTAAADALASGARLSRRTVHAVLCAAEPGDDQPSGVLVCTPETIVAMLLGRPRVLERDQLVAARATVTSVVRRGRGPRRTLTGGGKRRVRHIGSTGRLALFLLLTAATIAAVPWAAARYEQARAGNLPETPRVGETIWVAGTTTRPPLELTAERVEGPGRRYVVRLTVRNDGSESFAMDSLVASLGLDDLRAAASVGRSGSDLAGVRLEPGKERVVTYRFALPPDRAAETFSVAVSGRPTDEAHWVVS</sequence>
<proteinExistence type="predicted"/>
<feature type="domain" description="NERD" evidence="2">
    <location>
        <begin position="9"/>
        <end position="50"/>
    </location>
</feature>
<dbReference type="InterPro" id="IPR011528">
    <property type="entry name" value="NERD"/>
</dbReference>
<keyword evidence="4" id="KW-1185">Reference proteome</keyword>
<dbReference type="EMBL" id="BAABKM010000002">
    <property type="protein sequence ID" value="GAA4698644.1"/>
    <property type="molecule type" value="Genomic_DNA"/>
</dbReference>
<evidence type="ECO:0000313" key="4">
    <source>
        <dbReference type="Proteomes" id="UP001499974"/>
    </source>
</evidence>